<dbReference type="Proteomes" id="UP001648503">
    <property type="component" value="Unassembled WGS sequence"/>
</dbReference>
<evidence type="ECO:0000313" key="3">
    <source>
        <dbReference type="Proteomes" id="UP001648503"/>
    </source>
</evidence>
<protein>
    <submittedName>
        <fullName evidence="2">Uncharacterized protein</fullName>
    </submittedName>
</protein>
<comment type="caution">
    <text evidence="2">The sequence shown here is derived from an EMBL/GenBank/DDBJ whole genome shotgun (WGS) entry which is preliminary data.</text>
</comment>
<dbReference type="EMBL" id="JAFCIX010000116">
    <property type="protein sequence ID" value="KAH6598082.1"/>
    <property type="molecule type" value="Genomic_DNA"/>
</dbReference>
<accession>A0ABQ8FGU2</accession>
<reference evidence="2 3" key="1">
    <citation type="submission" date="2021-02" db="EMBL/GenBank/DDBJ databases">
        <title>Variation within the Batrachochytrium salamandrivorans European outbreak.</title>
        <authorList>
            <person name="Kelly M."/>
            <person name="Pasmans F."/>
            <person name="Shea T.P."/>
            <person name="Munoz J.F."/>
            <person name="Carranza S."/>
            <person name="Cuomo C.A."/>
            <person name="Martel A."/>
        </authorList>
    </citation>
    <scope>NUCLEOTIDE SEQUENCE [LARGE SCALE GENOMIC DNA]</scope>
    <source>
        <strain evidence="2 3">AMFP18/2</strain>
    </source>
</reference>
<proteinExistence type="predicted"/>
<sequence length="271" mass="31402">MKLISFIAISFLAITVSAKPPPRYSYKSIRSSQSSRQFSQAEVEDEIERLTVEYEKEEDIFAPIENDAKIKRQNVWTLKKQAALIMVELRETAAGSDARSKLDQKYYDAKTQFDVLNSEYHRQYPDYAKLRRVRDDAKAVLGLLRGNQDLVKKHNDKYGVKMGPSLGSFYSIGFLEHQKDSIPKEIDPLVDELERIKGFLEGLEELEGIEVDKNELEDNLVARSDKLEDKIRLLRSQCRIAKKILREHKQRQSMGAHVRKFFNSYMPNAQL</sequence>
<organism evidence="2 3">
    <name type="scientific">Batrachochytrium salamandrivorans</name>
    <dbReference type="NCBI Taxonomy" id="1357716"/>
    <lineage>
        <taxon>Eukaryota</taxon>
        <taxon>Fungi</taxon>
        <taxon>Fungi incertae sedis</taxon>
        <taxon>Chytridiomycota</taxon>
        <taxon>Chytridiomycota incertae sedis</taxon>
        <taxon>Chytridiomycetes</taxon>
        <taxon>Rhizophydiales</taxon>
        <taxon>Rhizophydiales incertae sedis</taxon>
        <taxon>Batrachochytrium</taxon>
    </lineage>
</organism>
<feature type="signal peptide" evidence="1">
    <location>
        <begin position="1"/>
        <end position="18"/>
    </location>
</feature>
<evidence type="ECO:0000256" key="1">
    <source>
        <dbReference type="SAM" id="SignalP"/>
    </source>
</evidence>
<feature type="chain" id="PRO_5046146150" evidence="1">
    <location>
        <begin position="19"/>
        <end position="271"/>
    </location>
</feature>
<keyword evidence="1" id="KW-0732">Signal</keyword>
<evidence type="ECO:0000313" key="2">
    <source>
        <dbReference type="EMBL" id="KAH6598082.1"/>
    </source>
</evidence>
<gene>
    <name evidence="2" type="ORF">BASA50_003964</name>
</gene>
<name>A0ABQ8FGU2_9FUNG</name>
<keyword evidence="3" id="KW-1185">Reference proteome</keyword>